<reference evidence="2 3" key="1">
    <citation type="journal article" date="2010" name="Science">
        <title>Genomic analysis of organismal complexity in the multicellular green alga Volvox carteri.</title>
        <authorList>
            <person name="Prochnik S.E."/>
            <person name="Umen J."/>
            <person name="Nedelcu A.M."/>
            <person name="Hallmann A."/>
            <person name="Miller S.M."/>
            <person name="Nishii I."/>
            <person name="Ferris P."/>
            <person name="Kuo A."/>
            <person name="Mitros T."/>
            <person name="Fritz-Laylin L.K."/>
            <person name="Hellsten U."/>
            <person name="Chapman J."/>
            <person name="Simakov O."/>
            <person name="Rensing S.A."/>
            <person name="Terry A."/>
            <person name="Pangilinan J."/>
            <person name="Kapitonov V."/>
            <person name="Jurka J."/>
            <person name="Salamov A."/>
            <person name="Shapiro H."/>
            <person name="Schmutz J."/>
            <person name="Grimwood J."/>
            <person name="Lindquist E."/>
            <person name="Lucas S."/>
            <person name="Grigoriev I.V."/>
            <person name="Schmitt R."/>
            <person name="Kirk D."/>
            <person name="Rokhsar D.S."/>
        </authorList>
    </citation>
    <scope>NUCLEOTIDE SEQUENCE [LARGE SCALE GENOMIC DNA]</scope>
    <source>
        <strain evidence="3">f. Nagariensis / Eve</strain>
    </source>
</reference>
<sequence>MLGNTPAAVKLLTCQLAYLTAADKKFRTADGLEIHRVWIQARREGALYFVATSSGSVSKSGSSVKPDANSFEVTDETGPPLLVRGSAGERALGEYVLVVGKLGLRRIPKIGVGNRSQDADGTAAGKRQKDFQLAAQKVRALSGASRRAGLWHQEDVQTLSRAKPKASVCHTSKGSDEYEEPHAIKNTAAD</sequence>
<feature type="region of interest" description="Disordered" evidence="1">
    <location>
        <begin position="144"/>
        <end position="190"/>
    </location>
</feature>
<evidence type="ECO:0000256" key="1">
    <source>
        <dbReference type="SAM" id="MobiDB-lite"/>
    </source>
</evidence>
<dbReference type="KEGG" id="vcn:VOLCADRAFT_99033"/>
<dbReference type="GeneID" id="9623011"/>
<proteinExistence type="predicted"/>
<dbReference type="InParanoid" id="D8UGW0"/>
<protein>
    <submittedName>
        <fullName evidence="2">Uncharacterized protein</fullName>
    </submittedName>
</protein>
<dbReference type="OrthoDB" id="539258at2759"/>
<feature type="compositionally biased region" description="Basic and acidic residues" evidence="1">
    <location>
        <begin position="173"/>
        <end position="183"/>
    </location>
</feature>
<organism evidence="3">
    <name type="scientific">Volvox carteri f. nagariensis</name>
    <dbReference type="NCBI Taxonomy" id="3068"/>
    <lineage>
        <taxon>Eukaryota</taxon>
        <taxon>Viridiplantae</taxon>
        <taxon>Chlorophyta</taxon>
        <taxon>core chlorophytes</taxon>
        <taxon>Chlorophyceae</taxon>
        <taxon>CS clade</taxon>
        <taxon>Chlamydomonadales</taxon>
        <taxon>Volvocaceae</taxon>
        <taxon>Volvox</taxon>
    </lineage>
</organism>
<dbReference type="AlphaFoldDB" id="D8UGW0"/>
<evidence type="ECO:0000313" key="3">
    <source>
        <dbReference type="Proteomes" id="UP000001058"/>
    </source>
</evidence>
<keyword evidence="3" id="KW-1185">Reference proteome</keyword>
<evidence type="ECO:0000313" key="2">
    <source>
        <dbReference type="EMBL" id="EFJ41019.1"/>
    </source>
</evidence>
<dbReference type="RefSeq" id="XP_002957883.1">
    <property type="nucleotide sequence ID" value="XM_002957837.1"/>
</dbReference>
<dbReference type="EMBL" id="GL378402">
    <property type="protein sequence ID" value="EFJ41019.1"/>
    <property type="molecule type" value="Genomic_DNA"/>
</dbReference>
<gene>
    <name evidence="2" type="ORF">VOLCADRAFT_99033</name>
</gene>
<name>D8UGW0_VOLCA</name>
<accession>D8UGW0</accession>
<dbReference type="Proteomes" id="UP000001058">
    <property type="component" value="Unassembled WGS sequence"/>
</dbReference>